<comment type="similarity">
    <text evidence="4">Belongs to the N(4)/N(6)-methyltransferase family.</text>
</comment>
<evidence type="ECO:0000256" key="4">
    <source>
        <dbReference type="RuleBase" id="RU362026"/>
    </source>
</evidence>
<dbReference type="GO" id="GO:0009307">
    <property type="term" value="P:DNA restriction-modification system"/>
    <property type="evidence" value="ECO:0007669"/>
    <property type="project" value="UniProtKB-KW"/>
</dbReference>
<dbReference type="EC" id="2.1.1.-" evidence="4"/>
<dbReference type="AlphaFoldDB" id="A0A9D1GBY3"/>
<accession>A0A9D1GBY3</accession>
<dbReference type="GO" id="GO:0008170">
    <property type="term" value="F:N-methyltransferase activity"/>
    <property type="evidence" value="ECO:0007669"/>
    <property type="project" value="InterPro"/>
</dbReference>
<dbReference type="Proteomes" id="UP000886833">
    <property type="component" value="Unassembled WGS sequence"/>
</dbReference>
<keyword evidence="1" id="KW-0489">Methyltransferase</keyword>
<evidence type="ECO:0000256" key="2">
    <source>
        <dbReference type="ARBA" id="ARBA00022679"/>
    </source>
</evidence>
<dbReference type="PANTHER" id="PTHR13370:SF3">
    <property type="entry name" value="TRNA (GUANINE(10)-N2)-METHYLTRANSFERASE HOMOLOG"/>
    <property type="match status" value="1"/>
</dbReference>
<organism evidence="6 7">
    <name type="scientific">Candidatus Onthousia faecipullorum</name>
    <dbReference type="NCBI Taxonomy" id="2840887"/>
    <lineage>
        <taxon>Bacteria</taxon>
        <taxon>Bacillati</taxon>
        <taxon>Bacillota</taxon>
        <taxon>Bacilli</taxon>
        <taxon>Candidatus Onthousia</taxon>
    </lineage>
</organism>
<dbReference type="EMBL" id="DVKQ01000043">
    <property type="protein sequence ID" value="HIT37484.1"/>
    <property type="molecule type" value="Genomic_DNA"/>
</dbReference>
<dbReference type="PANTHER" id="PTHR13370">
    <property type="entry name" value="RNA METHYLASE-RELATED"/>
    <property type="match status" value="1"/>
</dbReference>
<dbReference type="PRINTS" id="PR00508">
    <property type="entry name" value="S21N4MTFRASE"/>
</dbReference>
<dbReference type="Pfam" id="PF01555">
    <property type="entry name" value="N6_N4_Mtase"/>
    <property type="match status" value="1"/>
</dbReference>
<dbReference type="GO" id="GO:0032259">
    <property type="term" value="P:methylation"/>
    <property type="evidence" value="ECO:0007669"/>
    <property type="project" value="UniProtKB-KW"/>
</dbReference>
<proteinExistence type="inferred from homology"/>
<evidence type="ECO:0000313" key="6">
    <source>
        <dbReference type="EMBL" id="HIT37484.1"/>
    </source>
</evidence>
<evidence type="ECO:0000256" key="1">
    <source>
        <dbReference type="ARBA" id="ARBA00022603"/>
    </source>
</evidence>
<reference evidence="6" key="2">
    <citation type="journal article" date="2021" name="PeerJ">
        <title>Extensive microbial diversity within the chicken gut microbiome revealed by metagenomics and culture.</title>
        <authorList>
            <person name="Gilroy R."/>
            <person name="Ravi A."/>
            <person name="Getino M."/>
            <person name="Pursley I."/>
            <person name="Horton D.L."/>
            <person name="Alikhan N.F."/>
            <person name="Baker D."/>
            <person name="Gharbi K."/>
            <person name="Hall N."/>
            <person name="Watson M."/>
            <person name="Adriaenssens E.M."/>
            <person name="Foster-Nyarko E."/>
            <person name="Jarju S."/>
            <person name="Secka A."/>
            <person name="Antonio M."/>
            <person name="Oren A."/>
            <person name="Chaudhuri R.R."/>
            <person name="La Ragione R."/>
            <person name="Hildebrand F."/>
            <person name="Pallen M.J."/>
        </authorList>
    </citation>
    <scope>NUCLEOTIDE SEQUENCE</scope>
    <source>
        <strain evidence="6">CHK195-26880</strain>
    </source>
</reference>
<dbReference type="InterPro" id="IPR002941">
    <property type="entry name" value="DNA_methylase_N4/N6"/>
</dbReference>
<feature type="domain" description="DNA methylase N-4/N-6" evidence="5">
    <location>
        <begin position="23"/>
        <end position="289"/>
    </location>
</feature>
<reference evidence="6" key="1">
    <citation type="submission" date="2020-10" db="EMBL/GenBank/DDBJ databases">
        <authorList>
            <person name="Gilroy R."/>
        </authorList>
    </citation>
    <scope>NUCLEOTIDE SEQUENCE</scope>
    <source>
        <strain evidence="6">CHK195-26880</strain>
    </source>
</reference>
<evidence type="ECO:0000259" key="5">
    <source>
        <dbReference type="Pfam" id="PF01555"/>
    </source>
</evidence>
<dbReference type="SUPFAM" id="SSF53335">
    <property type="entry name" value="S-adenosyl-L-methionine-dependent methyltransferases"/>
    <property type="match status" value="1"/>
</dbReference>
<name>A0A9D1GBY3_9FIRM</name>
<evidence type="ECO:0000313" key="7">
    <source>
        <dbReference type="Proteomes" id="UP000886833"/>
    </source>
</evidence>
<dbReference type="GO" id="GO:0003677">
    <property type="term" value="F:DNA binding"/>
    <property type="evidence" value="ECO:0007669"/>
    <property type="project" value="InterPro"/>
</dbReference>
<dbReference type="InterPro" id="IPR001091">
    <property type="entry name" value="RM_Methyltransferase"/>
</dbReference>
<dbReference type="GO" id="GO:0005737">
    <property type="term" value="C:cytoplasm"/>
    <property type="evidence" value="ECO:0007669"/>
    <property type="project" value="TreeGrafter"/>
</dbReference>
<dbReference type="GO" id="GO:0009007">
    <property type="term" value="F:site-specific DNA-methyltransferase (adenine-specific) activity"/>
    <property type="evidence" value="ECO:0007669"/>
    <property type="project" value="TreeGrafter"/>
</dbReference>
<keyword evidence="2" id="KW-0808">Transferase</keyword>
<keyword evidence="3" id="KW-0680">Restriction system</keyword>
<comment type="caution">
    <text evidence="6">The sequence shown here is derived from an EMBL/GenBank/DDBJ whole genome shotgun (WGS) entry which is preliminary data.</text>
</comment>
<protein>
    <recommendedName>
        <fullName evidence="4">Methyltransferase</fullName>
        <ecNumber evidence="4">2.1.1.-</ecNumber>
    </recommendedName>
</protein>
<sequence length="303" mass="34859">MEINKLYNGDSIQLIKELENDSIHLILSDIPYGIGYEDWDVLHNNTNSAFLGSSKAQEKAGGVFKRRGKPLNGWSEADKKIPFEYQEWCSTWASEWLRVLKPGASVFIFAGRRMSHRCICAMEESGFIFRDMIAWEKDSAPHRAQRISEVYKRRNDTLNEEKWAGWRVGNLRPIFEPILWFQKPYKLGATLADNVINHEVGAFNDLLWNKYTINSQNIIKTKKEKSDHGLHPTQKPLSLMNALIELTTKPGQIVLDPFMGSGSTCVSAKLLGRKYIGFELDKNYYEIAVNRIKEINIQEKMDI</sequence>
<gene>
    <name evidence="6" type="ORF">IAB59_03270</name>
</gene>
<evidence type="ECO:0000256" key="3">
    <source>
        <dbReference type="ARBA" id="ARBA00022747"/>
    </source>
</evidence>
<dbReference type="Gene3D" id="3.40.50.150">
    <property type="entry name" value="Vaccinia Virus protein VP39"/>
    <property type="match status" value="1"/>
</dbReference>
<dbReference type="InterPro" id="IPR029063">
    <property type="entry name" value="SAM-dependent_MTases_sf"/>
</dbReference>